<evidence type="ECO:0000256" key="2">
    <source>
        <dbReference type="ARBA" id="ARBA00004496"/>
    </source>
</evidence>
<gene>
    <name evidence="15" type="primary">PA2G4_2</name>
    <name evidence="15" type="ORF">HDU87_008860</name>
</gene>
<evidence type="ECO:0000256" key="13">
    <source>
        <dbReference type="SAM" id="MobiDB-lite"/>
    </source>
</evidence>
<evidence type="ECO:0000259" key="14">
    <source>
        <dbReference type="Pfam" id="PF00557"/>
    </source>
</evidence>
<evidence type="ECO:0000256" key="12">
    <source>
        <dbReference type="ARBA" id="ARBA00034680"/>
    </source>
</evidence>
<evidence type="ECO:0000256" key="5">
    <source>
        <dbReference type="ARBA" id="ARBA00022670"/>
    </source>
</evidence>
<keyword evidence="8" id="KW-0482">Metalloprotease</keyword>
<keyword evidence="5" id="KW-0645">Protease</keyword>
<dbReference type="Gene3D" id="3.90.230.10">
    <property type="entry name" value="Creatinase/methionine aminopeptidase superfamily"/>
    <property type="match status" value="1"/>
</dbReference>
<evidence type="ECO:0000256" key="1">
    <source>
        <dbReference type="ARBA" id="ARBA00004123"/>
    </source>
</evidence>
<dbReference type="SUPFAM" id="SSF55920">
    <property type="entry name" value="Creatinase/aminopeptidase"/>
    <property type="match status" value="1"/>
</dbReference>
<dbReference type="GO" id="GO:0006508">
    <property type="term" value="P:proteolysis"/>
    <property type="evidence" value="ECO:0007669"/>
    <property type="project" value="UniProtKB-KW"/>
</dbReference>
<comment type="subcellular location">
    <subcellularLocation>
        <location evidence="2">Cytoplasm</location>
    </subcellularLocation>
    <subcellularLocation>
        <location evidence="1">Nucleus</location>
    </subcellularLocation>
</comment>
<evidence type="ECO:0000256" key="10">
    <source>
        <dbReference type="ARBA" id="ARBA00026155"/>
    </source>
</evidence>
<comment type="function">
    <text evidence="12">Probable metalloprotease involved in proper assembly of pre-ribosomal particles during the biogenesis of the 60S ribosomal subunit. Accompanies the pre-60S particles to the cytoplasm.</text>
</comment>
<evidence type="ECO:0000256" key="11">
    <source>
        <dbReference type="ARBA" id="ARBA00033475"/>
    </source>
</evidence>
<dbReference type="EMBL" id="JADGJQ010000099">
    <property type="protein sequence ID" value="KAJ3170085.1"/>
    <property type="molecule type" value="Genomic_DNA"/>
</dbReference>
<evidence type="ECO:0000256" key="3">
    <source>
        <dbReference type="ARBA" id="ARBA00007319"/>
    </source>
</evidence>
<dbReference type="InterPro" id="IPR047113">
    <property type="entry name" value="PA2G4/ARX1"/>
</dbReference>
<evidence type="ECO:0000256" key="8">
    <source>
        <dbReference type="ARBA" id="ARBA00023049"/>
    </source>
</evidence>
<evidence type="ECO:0000256" key="7">
    <source>
        <dbReference type="ARBA" id="ARBA00022801"/>
    </source>
</evidence>
<evidence type="ECO:0000313" key="15">
    <source>
        <dbReference type="EMBL" id="KAJ3170085.1"/>
    </source>
</evidence>
<evidence type="ECO:0000313" key="16">
    <source>
        <dbReference type="Proteomes" id="UP001212152"/>
    </source>
</evidence>
<dbReference type="AlphaFoldDB" id="A0AAD5TCC3"/>
<accession>A0AAD5TCC3</accession>
<dbReference type="Proteomes" id="UP001212152">
    <property type="component" value="Unassembled WGS sequence"/>
</dbReference>
<comment type="caution">
    <text evidence="15">The sequence shown here is derived from an EMBL/GenBank/DDBJ whole genome shotgun (WGS) entry which is preliminary data.</text>
</comment>
<dbReference type="GO" id="GO:0005737">
    <property type="term" value="C:cytoplasm"/>
    <property type="evidence" value="ECO:0007669"/>
    <property type="project" value="UniProtKB-SubCell"/>
</dbReference>
<keyword evidence="16" id="KW-1185">Reference proteome</keyword>
<evidence type="ECO:0000256" key="9">
    <source>
        <dbReference type="ARBA" id="ARBA00023242"/>
    </source>
</evidence>
<dbReference type="Pfam" id="PF00557">
    <property type="entry name" value="Peptidase_M24"/>
    <property type="match status" value="1"/>
</dbReference>
<evidence type="ECO:0000256" key="6">
    <source>
        <dbReference type="ARBA" id="ARBA00022723"/>
    </source>
</evidence>
<keyword evidence="7" id="KW-0378">Hydrolase</keyword>
<feature type="region of interest" description="Disordered" evidence="13">
    <location>
        <begin position="381"/>
        <end position="400"/>
    </location>
</feature>
<keyword evidence="6" id="KW-0479">Metal-binding</keyword>
<organism evidence="15 16">
    <name type="scientific">Geranomyces variabilis</name>
    <dbReference type="NCBI Taxonomy" id="109894"/>
    <lineage>
        <taxon>Eukaryota</taxon>
        <taxon>Fungi</taxon>
        <taxon>Fungi incertae sedis</taxon>
        <taxon>Chytridiomycota</taxon>
        <taxon>Chytridiomycota incertae sedis</taxon>
        <taxon>Chytridiomycetes</taxon>
        <taxon>Spizellomycetales</taxon>
        <taxon>Powellomycetaceae</taxon>
        <taxon>Geranomyces</taxon>
    </lineage>
</organism>
<protein>
    <recommendedName>
        <fullName evidence="10">Probable metalloprotease ARX1</fullName>
    </recommendedName>
    <alternativeName>
        <fullName evidence="11">Associated with ribosomal export complex protein 1</fullName>
    </alternativeName>
</protein>
<dbReference type="InterPro" id="IPR036005">
    <property type="entry name" value="Creatinase/aminopeptidase-like"/>
</dbReference>
<proteinExistence type="inferred from homology"/>
<dbReference type="GO" id="GO:0046872">
    <property type="term" value="F:metal ion binding"/>
    <property type="evidence" value="ECO:0007669"/>
    <property type="project" value="UniProtKB-KW"/>
</dbReference>
<evidence type="ECO:0000256" key="4">
    <source>
        <dbReference type="ARBA" id="ARBA00022490"/>
    </source>
</evidence>
<feature type="domain" description="Peptidase M24" evidence="14">
    <location>
        <begin position="33"/>
        <end position="195"/>
    </location>
</feature>
<keyword evidence="9" id="KW-0539">Nucleus</keyword>
<reference evidence="15" key="1">
    <citation type="submission" date="2020-05" db="EMBL/GenBank/DDBJ databases">
        <title>Phylogenomic resolution of chytrid fungi.</title>
        <authorList>
            <person name="Stajich J.E."/>
            <person name="Amses K."/>
            <person name="Simmons R."/>
            <person name="Seto K."/>
            <person name="Myers J."/>
            <person name="Bonds A."/>
            <person name="Quandt C.A."/>
            <person name="Barry K."/>
            <person name="Liu P."/>
            <person name="Grigoriev I."/>
            <person name="Longcore J.E."/>
            <person name="James T.Y."/>
        </authorList>
    </citation>
    <scope>NUCLEOTIDE SEQUENCE</scope>
    <source>
        <strain evidence="15">JEL0379</strain>
    </source>
</reference>
<comment type="similarity">
    <text evidence="3">Belongs to the peptidase M24 family.</text>
</comment>
<dbReference type="CDD" id="cd01089">
    <property type="entry name" value="PA2G4-like"/>
    <property type="match status" value="1"/>
</dbReference>
<keyword evidence="4" id="KW-0963">Cytoplasm</keyword>
<dbReference type="InterPro" id="IPR000994">
    <property type="entry name" value="Pept_M24"/>
</dbReference>
<sequence>MSALARMDISDSTVDRLDLDNNLNEPNVVTKYTLAAEIANGVMKQIVPLVVVGARIIDICARGDELILAETQKVHKKEERGIARPTCLCVNNIVRNSTPVDEEDAVVIKEGDMVKIDLGVHIDGYIAALAHTIIVTNSLSSPTTGRAADVVCAAHYAALAAANLLQPGRSAADITAAIAAIAAHYNCTPVHSTFSRQVKRFLLAGGNTIPNSLEPEFENATESQDAGQEIEAGDVYVVDVVLSTGDGSVKDIHQQRPNVLVRDVNRFYNLKSASSRRTLSTVSENFSVFPFPTRALFAHGAAHRIGVQECLAHALIVPEWMQIDPSASHVARFSMTLLVRGASRGTLRITADDLPLPYVHSEIDIATCEYAAAASHRTSTKGAKSTALPAPAATAEMDLS</sequence>
<dbReference type="GO" id="GO:0005634">
    <property type="term" value="C:nucleus"/>
    <property type="evidence" value="ECO:0007669"/>
    <property type="project" value="UniProtKB-SubCell"/>
</dbReference>
<dbReference type="PANTHER" id="PTHR10804:SF102">
    <property type="entry name" value="METALLOPROTEASE ARX1-RELATED"/>
    <property type="match status" value="1"/>
</dbReference>
<dbReference type="Gene3D" id="1.10.10.10">
    <property type="entry name" value="Winged helix-like DNA-binding domain superfamily/Winged helix DNA-binding domain"/>
    <property type="match status" value="1"/>
</dbReference>
<name>A0AAD5TCC3_9FUNG</name>
<dbReference type="GO" id="GO:0008237">
    <property type="term" value="F:metallopeptidase activity"/>
    <property type="evidence" value="ECO:0007669"/>
    <property type="project" value="UniProtKB-KW"/>
</dbReference>
<dbReference type="InterPro" id="IPR036388">
    <property type="entry name" value="WH-like_DNA-bd_sf"/>
</dbReference>
<dbReference type="PANTHER" id="PTHR10804">
    <property type="entry name" value="PROTEASE FAMILY M24 METHIONYL AMINOPEPTIDASE, AMINOPEPTIDASE P"/>
    <property type="match status" value="1"/>
</dbReference>